<evidence type="ECO:0000256" key="2">
    <source>
        <dbReference type="ARBA" id="ARBA00022729"/>
    </source>
</evidence>
<keyword evidence="3" id="KW-0813">Transport</keyword>
<feature type="domain" description="Leucine-binding protein" evidence="5">
    <location>
        <begin position="70"/>
        <end position="384"/>
    </location>
</feature>
<sequence length="401" mass="41553">MTETDAPRQANMFAAAKRGARIAFMGAALFLAACQSIVPKGPAPTTPTGPAQPTGPEVVQGLPSDATRHRVALLVPMTGTNAGVGQSIANATTLALLDTKTDRVRITTYDTALGAAAAVNKALADGNRLILGPLLAEDARVIGPIAAKANVPVISFSNDASIAGSGVYVLGYNTAQSIDRVVGFAKDKGLTRFGALVPRGVYGERAGNALLRAVEQAGATVVSMQSFDRSPASITAAVRKLQASSSYDALLIADSGRVALQVAPIVRKNGGATARLLGTELWNTDTSLAASPVLRGAWFASVSDTLYRQLATKYRARYGAAPFRLSSLGYDSVLLTVRIAQDWKPGTPFPAARLRDAGGFSGIDGAFRFNRQGVAERALEVNEVGAGASTVVDPAPRGFGD</sequence>
<keyword evidence="3" id="KW-0029">Amino-acid transport</keyword>
<dbReference type="PANTHER" id="PTHR30483:SF6">
    <property type="entry name" value="PERIPLASMIC BINDING PROTEIN OF ABC TRANSPORTER FOR NATURAL AMINO ACIDS"/>
    <property type="match status" value="1"/>
</dbReference>
<dbReference type="InterPro" id="IPR028081">
    <property type="entry name" value="Leu-bd"/>
</dbReference>
<evidence type="ECO:0000259" key="5">
    <source>
        <dbReference type="Pfam" id="PF13458"/>
    </source>
</evidence>
<keyword evidence="2" id="KW-0732">Signal</keyword>
<evidence type="ECO:0000313" key="7">
    <source>
        <dbReference type="Proteomes" id="UP001595681"/>
    </source>
</evidence>
<keyword evidence="7" id="KW-1185">Reference proteome</keyword>
<organism evidence="6 7">
    <name type="scientific">Sphingobium rhizovicinum</name>
    <dbReference type="NCBI Taxonomy" id="432308"/>
    <lineage>
        <taxon>Bacteria</taxon>
        <taxon>Pseudomonadati</taxon>
        <taxon>Pseudomonadota</taxon>
        <taxon>Alphaproteobacteria</taxon>
        <taxon>Sphingomonadales</taxon>
        <taxon>Sphingomonadaceae</taxon>
        <taxon>Sphingobium</taxon>
    </lineage>
</organism>
<dbReference type="Pfam" id="PF13458">
    <property type="entry name" value="Peripla_BP_6"/>
    <property type="match status" value="1"/>
</dbReference>
<dbReference type="Proteomes" id="UP001595681">
    <property type="component" value="Unassembled WGS sequence"/>
</dbReference>
<comment type="caution">
    <text evidence="6">The sequence shown here is derived from an EMBL/GenBank/DDBJ whole genome shotgun (WGS) entry which is preliminary data.</text>
</comment>
<dbReference type="InterPro" id="IPR028082">
    <property type="entry name" value="Peripla_BP_I"/>
</dbReference>
<feature type="region of interest" description="Disordered" evidence="4">
    <location>
        <begin position="42"/>
        <end position="62"/>
    </location>
</feature>
<dbReference type="EMBL" id="JBHRVU010000004">
    <property type="protein sequence ID" value="MFC3440690.1"/>
    <property type="molecule type" value="Genomic_DNA"/>
</dbReference>
<dbReference type="Gene3D" id="3.40.50.2300">
    <property type="match status" value="2"/>
</dbReference>
<protein>
    <submittedName>
        <fullName evidence="6">Penicillin-binding protein activator</fullName>
    </submittedName>
</protein>
<dbReference type="RefSeq" id="WP_380793889.1">
    <property type="nucleotide sequence ID" value="NZ_JBHRVU010000004.1"/>
</dbReference>
<accession>A0ABV7NE20</accession>
<name>A0ABV7NE20_9SPHN</name>
<evidence type="ECO:0000313" key="6">
    <source>
        <dbReference type="EMBL" id="MFC3440690.1"/>
    </source>
</evidence>
<dbReference type="InterPro" id="IPR051010">
    <property type="entry name" value="BCAA_transport"/>
</dbReference>
<reference evidence="7" key="1">
    <citation type="journal article" date="2019" name="Int. J. Syst. Evol. Microbiol.">
        <title>The Global Catalogue of Microorganisms (GCM) 10K type strain sequencing project: providing services to taxonomists for standard genome sequencing and annotation.</title>
        <authorList>
            <consortium name="The Broad Institute Genomics Platform"/>
            <consortium name="The Broad Institute Genome Sequencing Center for Infectious Disease"/>
            <person name="Wu L."/>
            <person name="Ma J."/>
        </authorList>
    </citation>
    <scope>NUCLEOTIDE SEQUENCE [LARGE SCALE GENOMIC DNA]</scope>
    <source>
        <strain evidence="7">CCM 7491</strain>
    </source>
</reference>
<evidence type="ECO:0000256" key="4">
    <source>
        <dbReference type="SAM" id="MobiDB-lite"/>
    </source>
</evidence>
<dbReference type="CDD" id="cd06339">
    <property type="entry name" value="PBP1_YraM_LppC_lipoprotein-like"/>
    <property type="match status" value="1"/>
</dbReference>
<evidence type="ECO:0000256" key="1">
    <source>
        <dbReference type="ARBA" id="ARBA00010062"/>
    </source>
</evidence>
<comment type="similarity">
    <text evidence="1">Belongs to the leucine-binding protein family.</text>
</comment>
<gene>
    <name evidence="6" type="ORF">ACFOKF_05665</name>
</gene>
<proteinExistence type="inferred from homology"/>
<dbReference type="SUPFAM" id="SSF53822">
    <property type="entry name" value="Periplasmic binding protein-like I"/>
    <property type="match status" value="1"/>
</dbReference>
<evidence type="ECO:0000256" key="3">
    <source>
        <dbReference type="ARBA" id="ARBA00022970"/>
    </source>
</evidence>
<dbReference type="PANTHER" id="PTHR30483">
    <property type="entry name" value="LEUCINE-SPECIFIC-BINDING PROTEIN"/>
    <property type="match status" value="1"/>
</dbReference>